<keyword evidence="2" id="KW-1185">Reference proteome</keyword>
<dbReference type="EMBL" id="CP036290">
    <property type="protein sequence ID" value="QDU84423.1"/>
    <property type="molecule type" value="Genomic_DNA"/>
</dbReference>
<keyword evidence="1" id="KW-0436">Ligase</keyword>
<dbReference type="InterPro" id="IPR053191">
    <property type="entry name" value="DcsG_Biosynth_Enzyme"/>
</dbReference>
<proteinExistence type="predicted"/>
<protein>
    <submittedName>
        <fullName evidence="1">Cycloserine biosynthesis protein DcsG</fullName>
        <ecNumber evidence="1">6.3.3.5</ecNumber>
    </submittedName>
</protein>
<dbReference type="GO" id="GO:0016874">
    <property type="term" value="F:ligase activity"/>
    <property type="evidence" value="ECO:0007669"/>
    <property type="project" value="UniProtKB-KW"/>
</dbReference>
<dbReference type="SUPFAM" id="SSF56059">
    <property type="entry name" value="Glutathione synthetase ATP-binding domain-like"/>
    <property type="match status" value="1"/>
</dbReference>
<name>A0A518CYW7_9BACT</name>
<sequence>MTRVAFLTSADMLPGHPALRSDHWELDREFEPMRAACATRGIALEVAVWDAPEFDPEHFDAVVIGTTWDYTSKPAAFLAFLDRCEAARPLFNPAVVVRWNLDKGYLADLAERGAPTVPTVFAPDASDGTIAEAFDRIGADELVVKPLVGASAWRQVRVRRGAPLPPVDERPPGRALIQPFLPAVATEGEYSFVYFDGELSHVARKVPAAGDYRVQSMFGARETVHEPSGIERDLSARVLAAVPERLLHARVDMVRGLDGELAVMELELIEPYLYPEQGPGMGEAFAAGLVRLLRASS</sequence>
<dbReference type="EC" id="6.3.3.5" evidence="1"/>
<dbReference type="Proteomes" id="UP000319342">
    <property type="component" value="Chromosome"/>
</dbReference>
<gene>
    <name evidence="1" type="primary">dcsG</name>
    <name evidence="1" type="ORF">Pla163_15310</name>
</gene>
<accession>A0A518CYW7</accession>
<dbReference type="PANTHER" id="PTHR39217:SF1">
    <property type="entry name" value="GLUTATHIONE SYNTHETASE"/>
    <property type="match status" value="1"/>
</dbReference>
<dbReference type="PANTHER" id="PTHR39217">
    <property type="match status" value="1"/>
</dbReference>
<evidence type="ECO:0000313" key="2">
    <source>
        <dbReference type="Proteomes" id="UP000319342"/>
    </source>
</evidence>
<dbReference type="AlphaFoldDB" id="A0A518CYW7"/>
<reference evidence="1 2" key="1">
    <citation type="submission" date="2019-02" db="EMBL/GenBank/DDBJ databases">
        <title>Deep-cultivation of Planctomycetes and their phenomic and genomic characterization uncovers novel biology.</title>
        <authorList>
            <person name="Wiegand S."/>
            <person name="Jogler M."/>
            <person name="Boedeker C."/>
            <person name="Pinto D."/>
            <person name="Vollmers J."/>
            <person name="Rivas-Marin E."/>
            <person name="Kohn T."/>
            <person name="Peeters S.H."/>
            <person name="Heuer A."/>
            <person name="Rast P."/>
            <person name="Oberbeckmann S."/>
            <person name="Bunk B."/>
            <person name="Jeske O."/>
            <person name="Meyerdierks A."/>
            <person name="Storesund J.E."/>
            <person name="Kallscheuer N."/>
            <person name="Luecker S."/>
            <person name="Lage O.M."/>
            <person name="Pohl T."/>
            <person name="Merkel B.J."/>
            <person name="Hornburger P."/>
            <person name="Mueller R.-W."/>
            <person name="Bruemmer F."/>
            <person name="Labrenz M."/>
            <person name="Spormann A.M."/>
            <person name="Op den Camp H."/>
            <person name="Overmann J."/>
            <person name="Amann R."/>
            <person name="Jetten M.S.M."/>
            <person name="Mascher T."/>
            <person name="Medema M.H."/>
            <person name="Devos D.P."/>
            <person name="Kaster A.-K."/>
            <person name="Ovreas L."/>
            <person name="Rohde M."/>
            <person name="Galperin M.Y."/>
            <person name="Jogler C."/>
        </authorList>
    </citation>
    <scope>NUCLEOTIDE SEQUENCE [LARGE SCALE GENOMIC DNA]</scope>
    <source>
        <strain evidence="1 2">Pla163</strain>
    </source>
</reference>
<organism evidence="1 2">
    <name type="scientific">Rohdeia mirabilis</name>
    <dbReference type="NCBI Taxonomy" id="2528008"/>
    <lineage>
        <taxon>Bacteria</taxon>
        <taxon>Pseudomonadati</taxon>
        <taxon>Planctomycetota</taxon>
        <taxon>Planctomycetia</taxon>
        <taxon>Planctomycetia incertae sedis</taxon>
        <taxon>Rohdeia</taxon>
    </lineage>
</organism>
<dbReference type="OrthoDB" id="3373978at2"/>
<evidence type="ECO:0000313" key="1">
    <source>
        <dbReference type="EMBL" id="QDU84423.1"/>
    </source>
</evidence>
<dbReference type="RefSeq" id="WP_145185922.1">
    <property type="nucleotide sequence ID" value="NZ_CP036290.1"/>
</dbReference>